<reference evidence="1" key="1">
    <citation type="submission" date="2021-02" db="EMBL/GenBank/DDBJ databases">
        <authorList>
            <person name="Steward A R."/>
        </authorList>
    </citation>
    <scope>NUCLEOTIDE SEQUENCE</scope>
</reference>
<dbReference type="PANTHER" id="PTHR24559">
    <property type="entry name" value="TRANSPOSON TY3-I GAG-POL POLYPROTEIN"/>
    <property type="match status" value="1"/>
</dbReference>
<sequence length="90" mass="10518">MLKDKIFQESHSPWSAPVHLVPKKLDASGGKKWRMVIDYRRLNDITTDDKYPLPNINDLFDMLGKSLYQSLLKPKHQIWLICSTADSKKY</sequence>
<dbReference type="OrthoDB" id="420169at2759"/>
<dbReference type="Gene3D" id="3.10.10.10">
    <property type="entry name" value="HIV Type 1 Reverse Transcriptase, subunit A, domain 1"/>
    <property type="match status" value="1"/>
</dbReference>
<dbReference type="GO" id="GO:0071897">
    <property type="term" value="P:DNA biosynthetic process"/>
    <property type="evidence" value="ECO:0007669"/>
    <property type="project" value="UniProtKB-ARBA"/>
</dbReference>
<organism evidence="1 2">
    <name type="scientific">Pieris macdunnoughi</name>
    <dbReference type="NCBI Taxonomy" id="345717"/>
    <lineage>
        <taxon>Eukaryota</taxon>
        <taxon>Metazoa</taxon>
        <taxon>Ecdysozoa</taxon>
        <taxon>Arthropoda</taxon>
        <taxon>Hexapoda</taxon>
        <taxon>Insecta</taxon>
        <taxon>Pterygota</taxon>
        <taxon>Neoptera</taxon>
        <taxon>Endopterygota</taxon>
        <taxon>Lepidoptera</taxon>
        <taxon>Glossata</taxon>
        <taxon>Ditrysia</taxon>
        <taxon>Papilionoidea</taxon>
        <taxon>Pieridae</taxon>
        <taxon>Pierinae</taxon>
        <taxon>Pieris</taxon>
    </lineage>
</organism>
<protein>
    <recommendedName>
        <fullName evidence="3">Reverse transcriptase</fullName>
    </recommendedName>
</protein>
<evidence type="ECO:0000313" key="2">
    <source>
        <dbReference type="Proteomes" id="UP000663880"/>
    </source>
</evidence>
<dbReference type="InterPro" id="IPR053134">
    <property type="entry name" value="RNA-dir_DNA_polymerase"/>
</dbReference>
<accession>A0A821UGW4</accession>
<dbReference type="SUPFAM" id="SSF56672">
    <property type="entry name" value="DNA/RNA polymerases"/>
    <property type="match status" value="1"/>
</dbReference>
<comment type="caution">
    <text evidence="1">The sequence shown here is derived from an EMBL/GenBank/DDBJ whole genome shotgun (WGS) entry which is preliminary data.</text>
</comment>
<gene>
    <name evidence="1" type="ORF">PMACD_LOCUS10313</name>
</gene>
<dbReference type="InterPro" id="IPR043128">
    <property type="entry name" value="Rev_trsase/Diguanyl_cyclase"/>
</dbReference>
<dbReference type="PANTHER" id="PTHR24559:SF435">
    <property type="entry name" value="RIBONUCLEASE H"/>
    <property type="match status" value="1"/>
</dbReference>
<name>A0A821UGW4_9NEOP</name>
<dbReference type="InterPro" id="IPR043502">
    <property type="entry name" value="DNA/RNA_pol_sf"/>
</dbReference>
<evidence type="ECO:0000313" key="1">
    <source>
        <dbReference type="EMBL" id="CAF4889349.1"/>
    </source>
</evidence>
<dbReference type="EMBL" id="CAJOBZ010000031">
    <property type="protein sequence ID" value="CAF4889349.1"/>
    <property type="molecule type" value="Genomic_DNA"/>
</dbReference>
<dbReference type="Proteomes" id="UP000663880">
    <property type="component" value="Unassembled WGS sequence"/>
</dbReference>
<keyword evidence="2" id="KW-1185">Reference proteome</keyword>
<dbReference type="AlphaFoldDB" id="A0A821UGW4"/>
<evidence type="ECO:0008006" key="3">
    <source>
        <dbReference type="Google" id="ProtNLM"/>
    </source>
</evidence>
<dbReference type="Gene3D" id="3.30.70.270">
    <property type="match status" value="1"/>
</dbReference>
<proteinExistence type="predicted"/>